<dbReference type="EMBL" id="JYDL01000169">
    <property type="protein sequence ID" value="KRX14177.1"/>
    <property type="molecule type" value="Genomic_DNA"/>
</dbReference>
<organism evidence="1 2">
    <name type="scientific">Trichinella nelsoni</name>
    <dbReference type="NCBI Taxonomy" id="6336"/>
    <lineage>
        <taxon>Eukaryota</taxon>
        <taxon>Metazoa</taxon>
        <taxon>Ecdysozoa</taxon>
        <taxon>Nematoda</taxon>
        <taxon>Enoplea</taxon>
        <taxon>Dorylaimia</taxon>
        <taxon>Trichinellida</taxon>
        <taxon>Trichinellidae</taxon>
        <taxon>Trichinella</taxon>
    </lineage>
</organism>
<name>A0A0V0RI74_9BILA</name>
<dbReference type="OrthoDB" id="5940881at2759"/>
<accession>A0A0V0RI74</accession>
<dbReference type="Proteomes" id="UP000054630">
    <property type="component" value="Unassembled WGS sequence"/>
</dbReference>
<reference evidence="1 2" key="1">
    <citation type="submission" date="2015-01" db="EMBL/GenBank/DDBJ databases">
        <title>Evolution of Trichinella species and genotypes.</title>
        <authorList>
            <person name="Korhonen P.K."/>
            <person name="Edoardo P."/>
            <person name="Giuseppe L.R."/>
            <person name="Gasser R.B."/>
        </authorList>
    </citation>
    <scope>NUCLEOTIDE SEQUENCE [LARGE SCALE GENOMIC DNA]</scope>
    <source>
        <strain evidence="1">ISS37</strain>
    </source>
</reference>
<gene>
    <name evidence="1" type="ORF">T07_419</name>
</gene>
<sequence>MYIVLGTKIADCSDRGREARGIALRLRPRANKNLHIPSGYAPGVLLHHIWPQAPGFALRLCPRANKNLHITLRGYACGLPRKAQNLRFRL</sequence>
<proteinExistence type="predicted"/>
<protein>
    <submittedName>
        <fullName evidence="1">Uncharacterized protein</fullName>
    </submittedName>
</protein>
<comment type="caution">
    <text evidence="1">The sequence shown here is derived from an EMBL/GenBank/DDBJ whole genome shotgun (WGS) entry which is preliminary data.</text>
</comment>
<evidence type="ECO:0000313" key="2">
    <source>
        <dbReference type="Proteomes" id="UP000054630"/>
    </source>
</evidence>
<dbReference type="AlphaFoldDB" id="A0A0V0RI74"/>
<evidence type="ECO:0000313" key="1">
    <source>
        <dbReference type="EMBL" id="KRX14177.1"/>
    </source>
</evidence>
<keyword evidence="2" id="KW-1185">Reference proteome</keyword>